<evidence type="ECO:0000313" key="3">
    <source>
        <dbReference type="Proteomes" id="UP000004169"/>
    </source>
</evidence>
<dbReference type="InterPro" id="IPR046668">
    <property type="entry name" value="DUF6538"/>
</dbReference>
<dbReference type="Proteomes" id="UP000004169">
    <property type="component" value="Unassembled WGS sequence"/>
</dbReference>
<dbReference type="EMBL" id="CAHP01000053">
    <property type="protein sequence ID" value="CCG43075.1"/>
    <property type="molecule type" value="Genomic_DNA"/>
</dbReference>
<organism evidence="2 3">
    <name type="scientific">Magnetospirillum molischianum DSM 120</name>
    <dbReference type="NCBI Taxonomy" id="1150626"/>
    <lineage>
        <taxon>Bacteria</taxon>
        <taxon>Pseudomonadati</taxon>
        <taxon>Pseudomonadota</taxon>
        <taxon>Alphaproteobacteria</taxon>
        <taxon>Rhodospirillales</taxon>
        <taxon>Rhodospirillaceae</taxon>
        <taxon>Magnetospirillum</taxon>
    </lineage>
</organism>
<name>H8FXI7_MAGML</name>
<evidence type="ECO:0000259" key="1">
    <source>
        <dbReference type="Pfam" id="PF20172"/>
    </source>
</evidence>
<dbReference type="STRING" id="1150626.PHAMO_570070"/>
<accession>H8FXI7</accession>
<evidence type="ECO:0000313" key="2">
    <source>
        <dbReference type="EMBL" id="CCG43075.1"/>
    </source>
</evidence>
<dbReference type="AlphaFoldDB" id="H8FXI7"/>
<sequence>MTGHTRLYRRGAVYWHRAAVPVDIAATYPKTEETFSLRTRDYQQALKLVRVEAVRVDTLFDDHRRKLAVQG</sequence>
<dbReference type="eggNOG" id="COG0582">
    <property type="taxonomic scope" value="Bacteria"/>
</dbReference>
<dbReference type="RefSeq" id="WP_002731062.1">
    <property type="nucleotide sequence ID" value="NZ_CAHP01000053.1"/>
</dbReference>
<feature type="domain" description="DUF6538" evidence="1">
    <location>
        <begin position="7"/>
        <end position="65"/>
    </location>
</feature>
<reference evidence="2 3" key="1">
    <citation type="journal article" date="2012" name="J. Bacteriol.">
        <title>Draft Genome Sequence of the Purple Photosynthetic Bacterium Phaeospirillum molischianum DSM120, a Particularly Versatile Bacterium.</title>
        <authorList>
            <person name="Duquesne K."/>
            <person name="Prima V."/>
            <person name="Ji B."/>
            <person name="Rouy Z."/>
            <person name="Medigue C."/>
            <person name="Talla E."/>
            <person name="Sturgis J.N."/>
        </authorList>
    </citation>
    <scope>NUCLEOTIDE SEQUENCE [LARGE SCALE GENOMIC DNA]</scope>
    <source>
        <strain evidence="3">DSM120</strain>
    </source>
</reference>
<proteinExistence type="predicted"/>
<keyword evidence="3" id="KW-1185">Reference proteome</keyword>
<protein>
    <recommendedName>
        <fullName evidence="1">DUF6538 domain-containing protein</fullName>
    </recommendedName>
</protein>
<gene>
    <name evidence="2" type="ORF">PHAMO_570070</name>
</gene>
<dbReference type="Pfam" id="PF20172">
    <property type="entry name" value="DUF6538"/>
    <property type="match status" value="1"/>
</dbReference>
<comment type="caution">
    <text evidence="2">The sequence shown here is derived from an EMBL/GenBank/DDBJ whole genome shotgun (WGS) entry which is preliminary data.</text>
</comment>